<keyword evidence="2" id="KW-1185">Reference proteome</keyword>
<dbReference type="KEGG" id="spir:CWM47_03240"/>
<evidence type="ECO:0000313" key="1">
    <source>
        <dbReference type="EMBL" id="AUD00914.1"/>
    </source>
</evidence>
<evidence type="ECO:0000313" key="2">
    <source>
        <dbReference type="Proteomes" id="UP000232883"/>
    </source>
</evidence>
<sequence>MENPTAEELEKILKTDLFVDTNVAKNFKNPLDPEYKKLLQWLRTIGCWVVSKKLLVEYGRSNQNIAVLTDLLQRQGRLKVIDNESHNKLIFTKLTERRLTCNAEDRWHLKTILLSHRKIAIVIDVALRNDINNHPILEGIKPQAVARPEEIDYQNYTI</sequence>
<protein>
    <submittedName>
        <fullName evidence="1">Uncharacterized protein</fullName>
    </submittedName>
</protein>
<reference evidence="1 2" key="1">
    <citation type="submission" date="2017-11" db="EMBL/GenBank/DDBJ databases">
        <title>Taxonomic description and genome sequences of Spirosoma HA7 sp. nov., isolated from pollen microhabitat of Corylus avellana.</title>
        <authorList>
            <person name="Ambika Manirajan B."/>
            <person name="Suarez C."/>
            <person name="Ratering S."/>
            <person name="Geissler-Plaum R."/>
            <person name="Cardinale M."/>
            <person name="Sylvia S."/>
        </authorList>
    </citation>
    <scope>NUCLEOTIDE SEQUENCE [LARGE SCALE GENOMIC DNA]</scope>
    <source>
        <strain evidence="1 2">HA7</strain>
    </source>
</reference>
<dbReference type="EMBL" id="CP025096">
    <property type="protein sequence ID" value="AUD00914.1"/>
    <property type="molecule type" value="Genomic_DNA"/>
</dbReference>
<dbReference type="AlphaFoldDB" id="A0A2K8YTL6"/>
<accession>A0A2K8YTL6</accession>
<name>A0A2K8YTL6_9BACT</name>
<proteinExistence type="predicted"/>
<organism evidence="1 2">
    <name type="scientific">Spirosoma pollinicola</name>
    <dbReference type="NCBI Taxonomy" id="2057025"/>
    <lineage>
        <taxon>Bacteria</taxon>
        <taxon>Pseudomonadati</taxon>
        <taxon>Bacteroidota</taxon>
        <taxon>Cytophagia</taxon>
        <taxon>Cytophagales</taxon>
        <taxon>Cytophagaceae</taxon>
        <taxon>Spirosoma</taxon>
    </lineage>
</organism>
<gene>
    <name evidence="1" type="ORF">CWM47_03240</name>
</gene>
<dbReference type="OrthoDB" id="957162at2"/>
<dbReference type="Proteomes" id="UP000232883">
    <property type="component" value="Chromosome"/>
</dbReference>
<dbReference type="RefSeq" id="WP_100986337.1">
    <property type="nucleotide sequence ID" value="NZ_CP025096.1"/>
</dbReference>